<dbReference type="InterPro" id="IPR051681">
    <property type="entry name" value="Ser/Thr_Kinases-Pseudokinases"/>
</dbReference>
<dbReference type="GO" id="GO:0005524">
    <property type="term" value="F:ATP binding"/>
    <property type="evidence" value="ECO:0007669"/>
    <property type="project" value="UniProtKB-KW"/>
</dbReference>
<evidence type="ECO:0000313" key="3">
    <source>
        <dbReference type="Proteomes" id="UP000266673"/>
    </source>
</evidence>
<dbReference type="Gene3D" id="1.10.510.10">
    <property type="entry name" value="Transferase(Phosphotransferase) domain 1"/>
    <property type="match status" value="2"/>
</dbReference>
<dbReference type="SMART" id="SM00671">
    <property type="entry name" value="SEL1"/>
    <property type="match status" value="3"/>
</dbReference>
<keyword evidence="2" id="KW-0808">Transferase</keyword>
<protein>
    <submittedName>
        <fullName evidence="2">Kinase-like domain-containing protein</fullName>
    </submittedName>
</protein>
<dbReference type="InterPro" id="IPR006597">
    <property type="entry name" value="Sel1-like"/>
</dbReference>
<dbReference type="PANTHER" id="PTHR44329:SF214">
    <property type="entry name" value="PROTEIN KINASE DOMAIN-CONTAINING PROTEIN"/>
    <property type="match status" value="1"/>
</dbReference>
<dbReference type="EMBL" id="QKWP01001571">
    <property type="protein sequence ID" value="RIB07981.1"/>
    <property type="molecule type" value="Genomic_DNA"/>
</dbReference>
<gene>
    <name evidence="2" type="ORF">C2G38_384576</name>
</gene>
<dbReference type="Pfam" id="PF08238">
    <property type="entry name" value="Sel1"/>
    <property type="match status" value="3"/>
</dbReference>
<keyword evidence="2" id="KW-0418">Kinase</keyword>
<dbReference type="InterPro" id="IPR011990">
    <property type="entry name" value="TPR-like_helical_dom_sf"/>
</dbReference>
<dbReference type="OrthoDB" id="1911848at2759"/>
<dbReference type="Gene3D" id="1.25.40.10">
    <property type="entry name" value="Tetratricopeptide repeat domain"/>
    <property type="match status" value="1"/>
</dbReference>
<dbReference type="Pfam" id="PF07714">
    <property type="entry name" value="PK_Tyr_Ser-Thr"/>
    <property type="match status" value="2"/>
</dbReference>
<dbReference type="PANTHER" id="PTHR44329">
    <property type="entry name" value="SERINE/THREONINE-PROTEIN KINASE TNNI3K-RELATED"/>
    <property type="match status" value="1"/>
</dbReference>
<feature type="domain" description="Protein kinase" evidence="1">
    <location>
        <begin position="182"/>
        <end position="463"/>
    </location>
</feature>
<name>A0A397UEC3_9GLOM</name>
<dbReference type="InterPro" id="IPR001245">
    <property type="entry name" value="Ser-Thr/Tyr_kinase_cat_dom"/>
</dbReference>
<evidence type="ECO:0000313" key="2">
    <source>
        <dbReference type="EMBL" id="RIB07981.1"/>
    </source>
</evidence>
<keyword evidence="3" id="KW-1185">Reference proteome</keyword>
<dbReference type="GO" id="GO:0004672">
    <property type="term" value="F:protein kinase activity"/>
    <property type="evidence" value="ECO:0007669"/>
    <property type="project" value="InterPro"/>
</dbReference>
<organism evidence="2 3">
    <name type="scientific">Gigaspora rosea</name>
    <dbReference type="NCBI Taxonomy" id="44941"/>
    <lineage>
        <taxon>Eukaryota</taxon>
        <taxon>Fungi</taxon>
        <taxon>Fungi incertae sedis</taxon>
        <taxon>Mucoromycota</taxon>
        <taxon>Glomeromycotina</taxon>
        <taxon>Glomeromycetes</taxon>
        <taxon>Diversisporales</taxon>
        <taxon>Gigasporaceae</taxon>
        <taxon>Gigaspora</taxon>
    </lineage>
</organism>
<dbReference type="SUPFAM" id="SSF56112">
    <property type="entry name" value="Protein kinase-like (PK-like)"/>
    <property type="match status" value="2"/>
</dbReference>
<sequence>MTEATSLIDERFFDLDSIAYTEPQCLLKIKYENNLAQEPDVYVRYNLTQKSDIYSLGVVLWEISSGKPPFRSFIPRESLAIHILKGNREEPMEKDTPQQYIELYKKCWDNVPDKRPEMNEILEILTNIYYQKIDEIEHIYEKWEIDKGSTCENKELNCFIKESQLKAKHYDKVIEWIPFDKLKKIQEIGKGGSGTVYSATWLDGKRIRSKENNKLVSKREECKVALKPSIKKVIKDISKEFKTFVEFGNQKDFFEIFGITYSPKQDVYFMVCQYADRGNLWQYLEENFRKLTWAVKLELLFYAAYNLSRIHNMGYVHKNIHSGNILLVNTNGTADIKPYISDFGLSNRIEYKTSGGEIFGVLPYVAPEILLGNEYTTAADIYSFGIILTEVSTGIPPYYEIINYDNDNELAAKICKGLRPEFGKGTPDIYIELAKQCMDEDQKKRPSAGKVCQKLFNWYHIFDFECLNEEEVKIKKAFLNDNKTEILGPINREHNIYTSKVIKTQMISDAFNMLSGGFYISDSMTPDDIYWQGYRYEYGIEVEKDENRAFKIYQVSAEKNNPNGMYQVGYCYHLGIGVEADEHKAFTHYLESAKNDNSMGIFKAAICYYYGIGIEKNGKESENWIKK</sequence>
<comment type="caution">
    <text evidence="2">The sequence shown here is derived from an EMBL/GenBank/DDBJ whole genome shotgun (WGS) entry which is preliminary data.</text>
</comment>
<dbReference type="SUPFAM" id="SSF81901">
    <property type="entry name" value="HCP-like"/>
    <property type="match status" value="1"/>
</dbReference>
<proteinExistence type="predicted"/>
<evidence type="ECO:0000259" key="1">
    <source>
        <dbReference type="PROSITE" id="PS50011"/>
    </source>
</evidence>
<dbReference type="InterPro" id="IPR000719">
    <property type="entry name" value="Prot_kinase_dom"/>
</dbReference>
<dbReference type="GO" id="GO:0097527">
    <property type="term" value="P:necroptotic signaling pathway"/>
    <property type="evidence" value="ECO:0007669"/>
    <property type="project" value="TreeGrafter"/>
</dbReference>
<dbReference type="Proteomes" id="UP000266673">
    <property type="component" value="Unassembled WGS sequence"/>
</dbReference>
<dbReference type="AlphaFoldDB" id="A0A397UEC3"/>
<dbReference type="InterPro" id="IPR011009">
    <property type="entry name" value="Kinase-like_dom_sf"/>
</dbReference>
<feature type="domain" description="Protein kinase" evidence="1">
    <location>
        <begin position="1"/>
        <end position="130"/>
    </location>
</feature>
<accession>A0A397UEC3</accession>
<dbReference type="STRING" id="44941.A0A397UEC3"/>
<reference evidence="2 3" key="1">
    <citation type="submission" date="2018-06" db="EMBL/GenBank/DDBJ databases">
        <title>Comparative genomics reveals the genomic features of Rhizophagus irregularis, R. cerebriforme, R. diaphanum and Gigaspora rosea, and their symbiotic lifestyle signature.</title>
        <authorList>
            <person name="Morin E."/>
            <person name="San Clemente H."/>
            <person name="Chen E.C.H."/>
            <person name="De La Providencia I."/>
            <person name="Hainaut M."/>
            <person name="Kuo A."/>
            <person name="Kohler A."/>
            <person name="Murat C."/>
            <person name="Tang N."/>
            <person name="Roy S."/>
            <person name="Loubradou J."/>
            <person name="Henrissat B."/>
            <person name="Grigoriev I.V."/>
            <person name="Corradi N."/>
            <person name="Roux C."/>
            <person name="Martin F.M."/>
        </authorList>
    </citation>
    <scope>NUCLEOTIDE SEQUENCE [LARGE SCALE GENOMIC DNA]</scope>
    <source>
        <strain evidence="2 3">DAOM 194757</strain>
    </source>
</reference>
<dbReference type="PROSITE" id="PS50011">
    <property type="entry name" value="PROTEIN_KINASE_DOM"/>
    <property type="match status" value="2"/>
</dbReference>